<dbReference type="Proteomes" id="UP000265520">
    <property type="component" value="Unassembled WGS sequence"/>
</dbReference>
<reference evidence="1 2" key="1">
    <citation type="journal article" date="2018" name="Front. Plant Sci.">
        <title>Red Clover (Trifolium pratense) and Zigzag Clover (T. medium) - A Picture of Genomic Similarities and Differences.</title>
        <authorList>
            <person name="Dluhosova J."/>
            <person name="Istvanek J."/>
            <person name="Nedelnik J."/>
            <person name="Repkova J."/>
        </authorList>
    </citation>
    <scope>NUCLEOTIDE SEQUENCE [LARGE SCALE GENOMIC DNA]</scope>
    <source>
        <strain evidence="2">cv. 10/8</strain>
        <tissue evidence="1">Leaf</tissue>
    </source>
</reference>
<evidence type="ECO:0000313" key="2">
    <source>
        <dbReference type="Proteomes" id="UP000265520"/>
    </source>
</evidence>
<organism evidence="1 2">
    <name type="scientific">Trifolium medium</name>
    <dbReference type="NCBI Taxonomy" id="97028"/>
    <lineage>
        <taxon>Eukaryota</taxon>
        <taxon>Viridiplantae</taxon>
        <taxon>Streptophyta</taxon>
        <taxon>Embryophyta</taxon>
        <taxon>Tracheophyta</taxon>
        <taxon>Spermatophyta</taxon>
        <taxon>Magnoliopsida</taxon>
        <taxon>eudicotyledons</taxon>
        <taxon>Gunneridae</taxon>
        <taxon>Pentapetalae</taxon>
        <taxon>rosids</taxon>
        <taxon>fabids</taxon>
        <taxon>Fabales</taxon>
        <taxon>Fabaceae</taxon>
        <taxon>Papilionoideae</taxon>
        <taxon>50 kb inversion clade</taxon>
        <taxon>NPAAA clade</taxon>
        <taxon>Hologalegina</taxon>
        <taxon>IRL clade</taxon>
        <taxon>Trifolieae</taxon>
        <taxon>Trifolium</taxon>
    </lineage>
</organism>
<evidence type="ECO:0000313" key="1">
    <source>
        <dbReference type="EMBL" id="MCI73189.1"/>
    </source>
</evidence>
<keyword evidence="2" id="KW-1185">Reference proteome</keyword>
<sequence>LTSLDLAGGGGSEVVRKRWRRRWEWLAVVLRRNRRWLQR</sequence>
<proteinExistence type="predicted"/>
<accession>A0A392UHV9</accession>
<dbReference type="EMBL" id="LXQA010832896">
    <property type="protein sequence ID" value="MCI73189.1"/>
    <property type="molecule type" value="Genomic_DNA"/>
</dbReference>
<protein>
    <submittedName>
        <fullName evidence="1">Uncharacterized protein</fullName>
    </submittedName>
</protein>
<feature type="non-terminal residue" evidence="1">
    <location>
        <position position="1"/>
    </location>
</feature>
<comment type="caution">
    <text evidence="1">The sequence shown here is derived from an EMBL/GenBank/DDBJ whole genome shotgun (WGS) entry which is preliminary data.</text>
</comment>
<name>A0A392UHV9_9FABA</name>
<dbReference type="AlphaFoldDB" id="A0A392UHV9"/>